<sequence length="128" mass="14669">MKMIKVFAVFLVIHLAGWVAAHLYLGQHPKEVLLVVDTSYSMKPKFTEIERWIEDYSDSSRYQAIRVGTDKAMLGRLDELKSRSVIFRTAFGRITEGSFNQYQAIKADEKILLSDGVIKPDGWKVIVF</sequence>
<accession>A0A6S6TAX0</accession>
<proteinExistence type="predicted"/>
<evidence type="ECO:0008006" key="2">
    <source>
        <dbReference type="Google" id="ProtNLM"/>
    </source>
</evidence>
<gene>
    <name evidence="1" type="ORF">HELGO_WM46369</name>
</gene>
<dbReference type="AlphaFoldDB" id="A0A6S6TAX0"/>
<protein>
    <recommendedName>
        <fullName evidence="2">VWA domain-containing protein</fullName>
    </recommendedName>
</protein>
<name>A0A6S6TAX0_9GAMM</name>
<organism evidence="1">
    <name type="scientific">uncultured Thiotrichaceae bacterium</name>
    <dbReference type="NCBI Taxonomy" id="298394"/>
    <lineage>
        <taxon>Bacteria</taxon>
        <taxon>Pseudomonadati</taxon>
        <taxon>Pseudomonadota</taxon>
        <taxon>Gammaproteobacteria</taxon>
        <taxon>Thiotrichales</taxon>
        <taxon>Thiotrichaceae</taxon>
        <taxon>environmental samples</taxon>
    </lineage>
</organism>
<evidence type="ECO:0000313" key="1">
    <source>
        <dbReference type="EMBL" id="CAA6816454.1"/>
    </source>
</evidence>
<dbReference type="EMBL" id="CACVAV010000264">
    <property type="protein sequence ID" value="CAA6816454.1"/>
    <property type="molecule type" value="Genomic_DNA"/>
</dbReference>
<reference evidence="1" key="1">
    <citation type="submission" date="2020-01" db="EMBL/GenBank/DDBJ databases">
        <authorList>
            <person name="Meier V. D."/>
            <person name="Meier V D."/>
        </authorList>
    </citation>
    <scope>NUCLEOTIDE SEQUENCE</scope>
    <source>
        <strain evidence="1">HLG_WM_MAG_08</strain>
    </source>
</reference>